<dbReference type="EMBL" id="JAKOGI010000809">
    <property type="protein sequence ID" value="KAJ8430300.1"/>
    <property type="molecule type" value="Genomic_DNA"/>
</dbReference>
<comment type="function">
    <text evidence="2">Binds amino acids.</text>
</comment>
<dbReference type="InterPro" id="IPR045865">
    <property type="entry name" value="ACT-like_dom_sf"/>
</dbReference>
<keyword evidence="6" id="KW-1185">Reference proteome</keyword>
<gene>
    <name evidence="5" type="ORF">Cgig2_024732</name>
</gene>
<dbReference type="PROSITE" id="PS51671">
    <property type="entry name" value="ACT"/>
    <property type="match status" value="2"/>
</dbReference>
<dbReference type="GO" id="GO:0016597">
    <property type="term" value="F:amino acid binding"/>
    <property type="evidence" value="ECO:0007669"/>
    <property type="project" value="UniProtKB-UniRule"/>
</dbReference>
<feature type="domain" description="ACT" evidence="4">
    <location>
        <begin position="273"/>
        <end position="351"/>
    </location>
</feature>
<protein>
    <recommendedName>
        <fullName evidence="2">ACT domain-containing protein ACR</fullName>
    </recommendedName>
    <alternativeName>
        <fullName evidence="2">Protein ACT DOMAIN REPEATS</fullName>
    </alternativeName>
</protein>
<proteinExistence type="predicted"/>
<dbReference type="CDD" id="cd04897">
    <property type="entry name" value="ACT_ACR_3"/>
    <property type="match status" value="1"/>
</dbReference>
<accession>A0A9Q1JSV1</accession>
<evidence type="ECO:0000256" key="1">
    <source>
        <dbReference type="ARBA" id="ARBA00022737"/>
    </source>
</evidence>
<dbReference type="InterPro" id="IPR040217">
    <property type="entry name" value="ACR1-12"/>
</dbReference>
<evidence type="ECO:0000259" key="4">
    <source>
        <dbReference type="PROSITE" id="PS51671"/>
    </source>
</evidence>
<feature type="compositionally biased region" description="Low complexity" evidence="3">
    <location>
        <begin position="346"/>
        <end position="357"/>
    </location>
</feature>
<reference evidence="5" key="1">
    <citation type="submission" date="2022-04" db="EMBL/GenBank/DDBJ databases">
        <title>Carnegiea gigantea Genome sequencing and assembly v2.</title>
        <authorList>
            <person name="Copetti D."/>
            <person name="Sanderson M.J."/>
            <person name="Burquez A."/>
            <person name="Wojciechowski M.F."/>
        </authorList>
    </citation>
    <scope>NUCLEOTIDE SEQUENCE</scope>
    <source>
        <strain evidence="5">SGP5-SGP5p</strain>
        <tissue evidence="5">Aerial part</tissue>
    </source>
</reference>
<evidence type="ECO:0000256" key="3">
    <source>
        <dbReference type="SAM" id="MobiDB-lite"/>
    </source>
</evidence>
<comment type="caution">
    <text evidence="5">The sequence shown here is derived from an EMBL/GenBank/DDBJ whole genome shotgun (WGS) entry which is preliminary data.</text>
</comment>
<feature type="domain" description="ACT" evidence="4">
    <location>
        <begin position="37"/>
        <end position="117"/>
    </location>
</feature>
<evidence type="ECO:0000313" key="5">
    <source>
        <dbReference type="EMBL" id="KAJ8430300.1"/>
    </source>
</evidence>
<dbReference type="PANTHER" id="PTHR31096">
    <property type="entry name" value="ACT DOMAIN-CONTAINING PROTEIN ACR4-RELATED"/>
    <property type="match status" value="1"/>
</dbReference>
<dbReference type="InterPro" id="IPR002912">
    <property type="entry name" value="ACT_dom"/>
</dbReference>
<organism evidence="5 6">
    <name type="scientific">Carnegiea gigantea</name>
    <dbReference type="NCBI Taxonomy" id="171969"/>
    <lineage>
        <taxon>Eukaryota</taxon>
        <taxon>Viridiplantae</taxon>
        <taxon>Streptophyta</taxon>
        <taxon>Embryophyta</taxon>
        <taxon>Tracheophyta</taxon>
        <taxon>Spermatophyta</taxon>
        <taxon>Magnoliopsida</taxon>
        <taxon>eudicotyledons</taxon>
        <taxon>Gunneridae</taxon>
        <taxon>Pentapetalae</taxon>
        <taxon>Caryophyllales</taxon>
        <taxon>Cactineae</taxon>
        <taxon>Cactaceae</taxon>
        <taxon>Cactoideae</taxon>
        <taxon>Echinocereeae</taxon>
        <taxon>Carnegiea</taxon>
    </lineage>
</organism>
<dbReference type="AlphaFoldDB" id="A0A9Q1JSV1"/>
<feature type="region of interest" description="Disordered" evidence="3">
    <location>
        <begin position="346"/>
        <end position="365"/>
    </location>
</feature>
<dbReference type="SUPFAM" id="SSF55021">
    <property type="entry name" value="ACT-like"/>
    <property type="match status" value="2"/>
</dbReference>
<evidence type="ECO:0000256" key="2">
    <source>
        <dbReference type="RuleBase" id="RU369043"/>
    </source>
</evidence>
<sequence>MRFDLKAVCTRTNSKEALLYSEAEVISSKHVAMEHTVLEITVADQPGLLSEVLAVLAELGCHVAAAVAWTHNHRAACILYVDDQEGGRPITDKKRLSYIQEQLQTVVEAHHKNGEKRSVRLTAPAPLQTHVERRLHQLMLADEDYKTCECCGRSVEGDGRSHKQHNGISNGHTDGMSCECIHVLIENCKERGYSVVNMRCRDRPKLLFDTICALTDMHFIVFHAAITSKCSIAVQEYYVRHKDGCTLDTENEKQKVTQCLIAAVKRRASQGLRLDITANDRLGLLADVTRVFREYGLSVSRAEISTRADKATGMFYVTDASGRKISRDTLEAVKREIDGTVQVYDTSPSSLTSSSSSMIGQNRSRSSEVDHRSSFLSLGSLLWSRFERISSNFGPTKL</sequence>
<dbReference type="Proteomes" id="UP001153076">
    <property type="component" value="Unassembled WGS sequence"/>
</dbReference>
<dbReference type="PANTHER" id="PTHR31096:SF7">
    <property type="entry name" value="ACT DOMAIN-CONTAINING PROTEIN ACR1"/>
    <property type="match status" value="1"/>
</dbReference>
<name>A0A9Q1JSV1_9CARY</name>
<dbReference type="Gene3D" id="3.30.70.260">
    <property type="match status" value="2"/>
</dbReference>
<dbReference type="Pfam" id="PF01842">
    <property type="entry name" value="ACT"/>
    <property type="match status" value="1"/>
</dbReference>
<keyword evidence="1 2" id="KW-0677">Repeat</keyword>
<evidence type="ECO:0000313" key="6">
    <source>
        <dbReference type="Proteomes" id="UP001153076"/>
    </source>
</evidence>
<dbReference type="OrthoDB" id="2019938at2759"/>